<feature type="coiled-coil region" evidence="1">
    <location>
        <begin position="142"/>
        <end position="201"/>
    </location>
</feature>
<protein>
    <submittedName>
        <fullName evidence="3">Uncharacterized protein</fullName>
    </submittedName>
</protein>
<feature type="compositionally biased region" description="Low complexity" evidence="2">
    <location>
        <begin position="37"/>
        <end position="51"/>
    </location>
</feature>
<accession>A0A8T1VQ76</accession>
<evidence type="ECO:0000256" key="2">
    <source>
        <dbReference type="SAM" id="MobiDB-lite"/>
    </source>
</evidence>
<evidence type="ECO:0000256" key="1">
    <source>
        <dbReference type="SAM" id="Coils"/>
    </source>
</evidence>
<name>A0A8T1VQ76_9STRA</name>
<feature type="compositionally biased region" description="Low complexity" evidence="2">
    <location>
        <begin position="263"/>
        <end position="275"/>
    </location>
</feature>
<feature type="compositionally biased region" description="Basic and acidic residues" evidence="2">
    <location>
        <begin position="62"/>
        <end position="77"/>
    </location>
</feature>
<gene>
    <name evidence="3" type="ORF">PHYPSEUDO_003598</name>
</gene>
<dbReference type="EMBL" id="JAGDFM010000175">
    <property type="protein sequence ID" value="KAG7383505.1"/>
    <property type="molecule type" value="Genomic_DNA"/>
</dbReference>
<comment type="caution">
    <text evidence="3">The sequence shown here is derived from an EMBL/GenBank/DDBJ whole genome shotgun (WGS) entry which is preliminary data.</text>
</comment>
<keyword evidence="1" id="KW-0175">Coiled coil</keyword>
<feature type="compositionally biased region" description="Polar residues" evidence="2">
    <location>
        <begin position="296"/>
        <end position="309"/>
    </location>
</feature>
<evidence type="ECO:0000313" key="4">
    <source>
        <dbReference type="Proteomes" id="UP000694044"/>
    </source>
</evidence>
<organism evidence="3 4">
    <name type="scientific">Phytophthora pseudosyringae</name>
    <dbReference type="NCBI Taxonomy" id="221518"/>
    <lineage>
        <taxon>Eukaryota</taxon>
        <taxon>Sar</taxon>
        <taxon>Stramenopiles</taxon>
        <taxon>Oomycota</taxon>
        <taxon>Peronosporomycetes</taxon>
        <taxon>Peronosporales</taxon>
        <taxon>Peronosporaceae</taxon>
        <taxon>Phytophthora</taxon>
    </lineage>
</organism>
<reference evidence="3" key="1">
    <citation type="submission" date="2021-02" db="EMBL/GenBank/DDBJ databases">
        <authorList>
            <person name="Palmer J.M."/>
        </authorList>
    </citation>
    <scope>NUCLEOTIDE SEQUENCE</scope>
    <source>
        <strain evidence="3">SCRP734</strain>
    </source>
</reference>
<dbReference type="AlphaFoldDB" id="A0A8T1VQ76"/>
<feature type="compositionally biased region" description="Polar residues" evidence="2">
    <location>
        <begin position="92"/>
        <end position="103"/>
    </location>
</feature>
<proteinExistence type="predicted"/>
<sequence length="360" mass="39544">MSSQTLFTDVFGITVDDLLVMPEIQELLTTAVSDLETASPAPTTTSHSTPPDLKKGAASSNSHDEDSRDEMHGKVGDWKIAGVQAPDRTPRTKSAASGTSQEIHPTGQRVHVMNEDELNGLCWRLGAQTAALRQAKLQKNEVRGHKLLIQQLRVELSRLQQTEAQLKQYEQRSVQSLEEELALHQREVADLSRKLQHAAVEETDWVWMSWQHLFGPEMSDLPMMREILELLAMDGSSQEDAASTTADGITDSSNHSSVVTEFNHSSTHGSNHNGGSLIQEIVDASCADDVAELAWQRQSAEETSSAGNHSSEEQKRPAELGPEQMQDQGAEFTLGSTQQQMQKSMYAAPFPPKLLLVGVV</sequence>
<keyword evidence="4" id="KW-1185">Reference proteome</keyword>
<feature type="compositionally biased region" description="Polar residues" evidence="2">
    <location>
        <begin position="238"/>
        <end position="262"/>
    </location>
</feature>
<evidence type="ECO:0000313" key="3">
    <source>
        <dbReference type="EMBL" id="KAG7383505.1"/>
    </source>
</evidence>
<feature type="region of interest" description="Disordered" evidence="2">
    <location>
        <begin position="238"/>
        <end position="275"/>
    </location>
</feature>
<dbReference type="OrthoDB" id="116929at2759"/>
<dbReference type="Proteomes" id="UP000694044">
    <property type="component" value="Unassembled WGS sequence"/>
</dbReference>
<feature type="region of interest" description="Disordered" evidence="2">
    <location>
        <begin position="295"/>
        <end position="347"/>
    </location>
</feature>
<feature type="compositionally biased region" description="Polar residues" evidence="2">
    <location>
        <begin position="334"/>
        <end position="343"/>
    </location>
</feature>
<feature type="region of interest" description="Disordered" evidence="2">
    <location>
        <begin position="35"/>
        <end position="106"/>
    </location>
</feature>